<dbReference type="Pfam" id="PF00246">
    <property type="entry name" value="Peptidase_M14"/>
    <property type="match status" value="1"/>
</dbReference>
<dbReference type="GO" id="GO:0008270">
    <property type="term" value="F:zinc ion binding"/>
    <property type="evidence" value="ECO:0007669"/>
    <property type="project" value="InterPro"/>
</dbReference>
<dbReference type="InterPro" id="IPR000834">
    <property type="entry name" value="Peptidase_M14"/>
</dbReference>
<feature type="region of interest" description="Disordered" evidence="8">
    <location>
        <begin position="284"/>
        <end position="304"/>
    </location>
</feature>
<name>A0A7W7NW20_9SPHN</name>
<evidence type="ECO:0000256" key="5">
    <source>
        <dbReference type="ARBA" id="ARBA00022833"/>
    </source>
</evidence>
<dbReference type="EMBL" id="JACHLR010000004">
    <property type="protein sequence ID" value="MBB4857959.1"/>
    <property type="molecule type" value="Genomic_DNA"/>
</dbReference>
<dbReference type="GO" id="GO:0006508">
    <property type="term" value="P:proteolysis"/>
    <property type="evidence" value="ECO:0007669"/>
    <property type="project" value="UniProtKB-KW"/>
</dbReference>
<dbReference type="PANTHER" id="PTHR11705">
    <property type="entry name" value="PROTEASE FAMILY M14 CARBOXYPEPTIDASE A,B"/>
    <property type="match status" value="1"/>
</dbReference>
<feature type="active site" description="Proton donor/acceptor" evidence="7">
    <location>
        <position position="1336"/>
    </location>
</feature>
<evidence type="ECO:0000256" key="3">
    <source>
        <dbReference type="ARBA" id="ARBA00022670"/>
    </source>
</evidence>
<dbReference type="GO" id="GO:0005615">
    <property type="term" value="C:extracellular space"/>
    <property type="evidence" value="ECO:0007669"/>
    <property type="project" value="TreeGrafter"/>
</dbReference>
<dbReference type="GO" id="GO:0004181">
    <property type="term" value="F:metallocarboxypeptidase activity"/>
    <property type="evidence" value="ECO:0007669"/>
    <property type="project" value="InterPro"/>
</dbReference>
<keyword evidence="12" id="KW-1185">Reference proteome</keyword>
<accession>A0A7W7NW20</accession>
<evidence type="ECO:0000256" key="9">
    <source>
        <dbReference type="SAM" id="SignalP"/>
    </source>
</evidence>
<dbReference type="RefSeq" id="WP_184243228.1">
    <property type="nucleotide sequence ID" value="NZ_JACHLR010000004.1"/>
</dbReference>
<gene>
    <name evidence="11" type="ORF">HNO88_001273</name>
</gene>
<evidence type="ECO:0000256" key="7">
    <source>
        <dbReference type="PROSITE-ProRule" id="PRU01379"/>
    </source>
</evidence>
<proteinExistence type="inferred from homology"/>
<dbReference type="PANTHER" id="PTHR11705:SF143">
    <property type="entry name" value="SLL0236 PROTEIN"/>
    <property type="match status" value="1"/>
</dbReference>
<keyword evidence="6" id="KW-0482">Metalloprotease</keyword>
<organism evidence="11 12">
    <name type="scientific">Novosphingobium chloroacetimidivorans</name>
    <dbReference type="NCBI Taxonomy" id="1428314"/>
    <lineage>
        <taxon>Bacteria</taxon>
        <taxon>Pseudomonadati</taxon>
        <taxon>Pseudomonadota</taxon>
        <taxon>Alphaproteobacteria</taxon>
        <taxon>Sphingomonadales</taxon>
        <taxon>Sphingomonadaceae</taxon>
        <taxon>Novosphingobium</taxon>
    </lineage>
</organism>
<evidence type="ECO:0000313" key="12">
    <source>
        <dbReference type="Proteomes" id="UP000555448"/>
    </source>
</evidence>
<evidence type="ECO:0000259" key="10">
    <source>
        <dbReference type="PROSITE" id="PS52035"/>
    </source>
</evidence>
<keyword evidence="4" id="KW-0378">Hydrolase</keyword>
<dbReference type="PROSITE" id="PS52035">
    <property type="entry name" value="PEPTIDASE_M14"/>
    <property type="match status" value="1"/>
</dbReference>
<reference evidence="11 12" key="1">
    <citation type="submission" date="2020-08" db="EMBL/GenBank/DDBJ databases">
        <title>Functional genomics of gut bacteria from endangered species of beetles.</title>
        <authorList>
            <person name="Carlos-Shanley C."/>
        </authorList>
    </citation>
    <scope>NUCLEOTIDE SEQUENCE [LARGE SCALE GENOMIC DNA]</scope>
    <source>
        <strain evidence="11 12">S00245</strain>
    </source>
</reference>
<dbReference type="Gene3D" id="3.40.630.10">
    <property type="entry name" value="Zn peptidases"/>
    <property type="match status" value="1"/>
</dbReference>
<feature type="signal peptide" evidence="9">
    <location>
        <begin position="1"/>
        <end position="25"/>
    </location>
</feature>
<feature type="domain" description="Peptidase M14" evidence="10">
    <location>
        <begin position="1028"/>
        <end position="1365"/>
    </location>
</feature>
<dbReference type="Proteomes" id="UP000555448">
    <property type="component" value="Unassembled WGS sequence"/>
</dbReference>
<evidence type="ECO:0000256" key="8">
    <source>
        <dbReference type="SAM" id="MobiDB-lite"/>
    </source>
</evidence>
<keyword evidence="5" id="KW-0862">Zinc</keyword>
<keyword evidence="3" id="KW-0645">Protease</keyword>
<comment type="similarity">
    <text evidence="2 7">Belongs to the peptidase M14 family.</text>
</comment>
<sequence length="1399" mass="148215">MRYRLMHRLLLSAAALYHLPGTAVAAPQPSTPTLTSLSAAIGSSVRDTNGDDLPDVVTAQVIVPAQPSLRDVQAAANIAGRLGYETTAATLSFVVKDDARRQASSLPILVGRQNRFVRDLVASGRLDLSKLAPGQGLVALVPDAIGTSSAIVVVGVDDAGTAAASVELAARLPRLWNMTGIALPAIEAQTVAFLQQHELRSASAAVTRIVVDNDRRGIAVVGLQVTVAPDQEAAAARALRDLDAAHRLGGQVGVLDFGPAAVLDFTVGTGPAAQTATVHRVGPNWRALTAPPPTPVRTAGVAPSRSNGRRMNFYRAFHDGMTPGGGGTSYGMPAPPAVGKPFDLADAYTIDGWFGDLYQDLTPDSTETSVILGGDAIAALGAANIAARLGLESTGITLPIAKLDADVAQPDTEPSPILVGRDNLLVGDLVAAGKLGQVDAAPGLGVIEIVPRAFGAATATVVRGADAAGTAAAAEHLSRRLPYLWDMRPGAPTFADARAQATDFFAARTPAGQAARAVQAAQAIAAEIGSGAAAGKVDATVYLDGPDAGLSTYLAGAMRKALPGTSVAVTAQAVSDPVNVFDEAVTLGWEGDAVRAALRTEVLPKVKPGASVTLELRVNEGPEIRAQLAKEAQAQLSQAGAAHAEVKVRSAYKQGYFWLVEDVLPQLKARGVTGVRIKVRAARHNPSATARFQAMPTQWIKALYPADEAFHRELGMPIAAFAIEQVEDAPTIYALEATDASGRVVYSASFDPSVVDREFLEALPGYAKLEAETGHIHASVNDAVVLDRRLPTDLDTFWDHYQQQVLPRLRDTMKASAAASGPQPMYRDLKMSIAMSEPDYGIGEGEHISTLEGLSQDLYMITNTFLRQAGIAGGVRVIPLVEATATKPTRARFVLTRNAAAGSRIDVVYGSGAGRRTVSRPLDAVKVETPRVTRIVTGAEGVRELGLRVAVGDPGAATQAEQAVVALAGLHAAGLYRDALSFDHVDRVTLTVESSGAPARVASLVHVDGAKPSSPRKLAKAGGKPLVTYDHIIDPPEAEAIVGELGRYPGVAAYKAGASYEGRDISVLEITASTPSELVSTAKLSAYKPSLMLVGRQHGNEPSSTSYMLKLAEDLATDPAYRDIAAKVNVAILPVMNPDGAALAGKIRATRPYDIAQPGYLNAIGRDVMYSGMQSSEASVEPNLWRRWLPDIYLNAHGASSHEVVRPFSGYAATEAPTYSFRRGWYSLSFQMPRDPRYPEWTEAALALHDAMAREVSSDPVAHAGNLRDYDRFRRWGHRYGPHLEPMEVSGDTMLFYNDPDSGELLGNRRIGVSDADRQRKMGDWPFITLDGGTFEAADEGLADYSLDLAARNGFAAVLAHLKYLRDGQYHVDLIEEDAPLEGAKRTRLRVRPVLPPKK</sequence>
<evidence type="ECO:0000256" key="1">
    <source>
        <dbReference type="ARBA" id="ARBA00001947"/>
    </source>
</evidence>
<evidence type="ECO:0000256" key="6">
    <source>
        <dbReference type="ARBA" id="ARBA00023049"/>
    </source>
</evidence>
<dbReference type="SUPFAM" id="SSF53187">
    <property type="entry name" value="Zn-dependent exopeptidases"/>
    <property type="match status" value="1"/>
</dbReference>
<feature type="chain" id="PRO_5031562351" evidence="9">
    <location>
        <begin position="26"/>
        <end position="1399"/>
    </location>
</feature>
<keyword evidence="9" id="KW-0732">Signal</keyword>
<evidence type="ECO:0000256" key="4">
    <source>
        <dbReference type="ARBA" id="ARBA00022801"/>
    </source>
</evidence>
<evidence type="ECO:0000256" key="2">
    <source>
        <dbReference type="ARBA" id="ARBA00005988"/>
    </source>
</evidence>
<evidence type="ECO:0000313" key="11">
    <source>
        <dbReference type="EMBL" id="MBB4857959.1"/>
    </source>
</evidence>
<protein>
    <submittedName>
        <fullName evidence="11">Plasmid stability protein</fullName>
    </submittedName>
</protein>
<comment type="caution">
    <text evidence="11">The sequence shown here is derived from an EMBL/GenBank/DDBJ whole genome shotgun (WGS) entry which is preliminary data.</text>
</comment>
<comment type="cofactor">
    <cofactor evidence="1">
        <name>Zn(2+)</name>
        <dbReference type="ChEBI" id="CHEBI:29105"/>
    </cofactor>
</comment>